<proteinExistence type="inferred from homology"/>
<dbReference type="InterPro" id="IPR001444">
    <property type="entry name" value="Flag_bb_rod_N"/>
</dbReference>
<dbReference type="Proteomes" id="UP000184423">
    <property type="component" value="Unassembled WGS sequence"/>
</dbReference>
<dbReference type="PANTHER" id="PTHR30033">
    <property type="entry name" value="FLAGELLAR HOOK-ASSOCIATED PROTEIN 1"/>
    <property type="match status" value="1"/>
</dbReference>
<dbReference type="RefSeq" id="WP_073247664.1">
    <property type="nucleotide sequence ID" value="NZ_FQVG01000002.1"/>
</dbReference>
<evidence type="ECO:0000256" key="1">
    <source>
        <dbReference type="ARBA" id="ARBA00004365"/>
    </source>
</evidence>
<keyword evidence="6 7" id="KW-0975">Bacterial flagellum</keyword>
<feature type="domain" description="Flagellar basal body rod protein N-terminal" evidence="8">
    <location>
        <begin position="8"/>
        <end position="37"/>
    </location>
</feature>
<dbReference type="InterPro" id="IPR010930">
    <property type="entry name" value="Flg_bb/hook_C_dom"/>
</dbReference>
<evidence type="ECO:0000259" key="8">
    <source>
        <dbReference type="Pfam" id="PF00460"/>
    </source>
</evidence>
<evidence type="ECO:0000256" key="7">
    <source>
        <dbReference type="RuleBase" id="RU362065"/>
    </source>
</evidence>
<protein>
    <recommendedName>
        <fullName evidence="4 7">Flagellar hook-associated protein 1</fullName>
        <shortName evidence="7">HAP1</shortName>
    </recommendedName>
</protein>
<dbReference type="PRINTS" id="PR01005">
    <property type="entry name" value="FLGHOOKAP1"/>
</dbReference>
<comment type="subcellular location">
    <subcellularLocation>
        <location evidence="1 7">Bacterial flagellum</location>
    </subcellularLocation>
    <subcellularLocation>
        <location evidence="2 7">Secreted</location>
    </subcellularLocation>
</comment>
<keyword evidence="11" id="KW-0969">Cilium</keyword>
<dbReference type="GO" id="GO:0005198">
    <property type="term" value="F:structural molecule activity"/>
    <property type="evidence" value="ECO:0007669"/>
    <property type="project" value="UniProtKB-UniRule"/>
</dbReference>
<evidence type="ECO:0000256" key="2">
    <source>
        <dbReference type="ARBA" id="ARBA00004613"/>
    </source>
</evidence>
<evidence type="ECO:0000256" key="6">
    <source>
        <dbReference type="ARBA" id="ARBA00023143"/>
    </source>
</evidence>
<dbReference type="SUPFAM" id="SSF64518">
    <property type="entry name" value="Phase 1 flagellin"/>
    <property type="match status" value="1"/>
</dbReference>
<evidence type="ECO:0000256" key="3">
    <source>
        <dbReference type="ARBA" id="ARBA00009677"/>
    </source>
</evidence>
<keyword evidence="11" id="KW-0966">Cell projection</keyword>
<dbReference type="Pfam" id="PF22638">
    <property type="entry name" value="FlgK_D1"/>
    <property type="match status" value="1"/>
</dbReference>
<keyword evidence="12" id="KW-1185">Reference proteome</keyword>
<dbReference type="InterPro" id="IPR002371">
    <property type="entry name" value="FlgK"/>
</dbReference>
<evidence type="ECO:0000313" key="12">
    <source>
        <dbReference type="Proteomes" id="UP000184423"/>
    </source>
</evidence>
<comment type="similarity">
    <text evidence="3 7">Belongs to the flagella basal body rod proteins family.</text>
</comment>
<dbReference type="GO" id="GO:0009424">
    <property type="term" value="C:bacterial-type flagellum hook"/>
    <property type="evidence" value="ECO:0007669"/>
    <property type="project" value="UniProtKB-UniRule"/>
</dbReference>
<dbReference type="AlphaFoldDB" id="A0A1M4SVE4"/>
<dbReference type="Pfam" id="PF00460">
    <property type="entry name" value="Flg_bb_rod"/>
    <property type="match status" value="1"/>
</dbReference>
<dbReference type="EMBL" id="FQVG01000002">
    <property type="protein sequence ID" value="SHE36159.1"/>
    <property type="molecule type" value="Genomic_DNA"/>
</dbReference>
<name>A0A1M4SVE4_9CLOT</name>
<dbReference type="GO" id="GO:0005576">
    <property type="term" value="C:extracellular region"/>
    <property type="evidence" value="ECO:0007669"/>
    <property type="project" value="UniProtKB-SubCell"/>
</dbReference>
<reference evidence="12" key="1">
    <citation type="submission" date="2016-11" db="EMBL/GenBank/DDBJ databases">
        <authorList>
            <person name="Varghese N."/>
            <person name="Submissions S."/>
        </authorList>
    </citation>
    <scope>NUCLEOTIDE SEQUENCE [LARGE SCALE GENOMIC DNA]</scope>
    <source>
        <strain evidence="12">DSM 10124</strain>
    </source>
</reference>
<dbReference type="PANTHER" id="PTHR30033:SF1">
    <property type="entry name" value="FLAGELLAR HOOK-ASSOCIATED PROTEIN 1"/>
    <property type="match status" value="1"/>
</dbReference>
<dbReference type="InterPro" id="IPR053927">
    <property type="entry name" value="FlgK_helical"/>
</dbReference>
<organism evidence="11 12">
    <name type="scientific">Caloramator proteoclasticus DSM 10124</name>
    <dbReference type="NCBI Taxonomy" id="1121262"/>
    <lineage>
        <taxon>Bacteria</taxon>
        <taxon>Bacillati</taxon>
        <taxon>Bacillota</taxon>
        <taxon>Clostridia</taxon>
        <taxon>Eubacteriales</taxon>
        <taxon>Clostridiaceae</taxon>
        <taxon>Caloramator</taxon>
    </lineage>
</organism>
<evidence type="ECO:0000256" key="4">
    <source>
        <dbReference type="ARBA" id="ARBA00016244"/>
    </source>
</evidence>
<accession>A0A1M4SVE4</accession>
<feature type="domain" description="Flagellar hook-associated protein FlgK helical" evidence="10">
    <location>
        <begin position="102"/>
        <end position="236"/>
    </location>
</feature>
<feature type="domain" description="Flagellar basal-body/hook protein C-terminal" evidence="9">
    <location>
        <begin position="551"/>
        <end position="587"/>
    </location>
</feature>
<dbReference type="NCBIfam" id="TIGR02492">
    <property type="entry name" value="flgK_ends"/>
    <property type="match status" value="1"/>
</dbReference>
<evidence type="ECO:0000313" key="11">
    <source>
        <dbReference type="EMBL" id="SHE36159.1"/>
    </source>
</evidence>
<dbReference type="GO" id="GO:0044780">
    <property type="term" value="P:bacterial-type flagellum assembly"/>
    <property type="evidence" value="ECO:0007669"/>
    <property type="project" value="InterPro"/>
</dbReference>
<evidence type="ECO:0000259" key="9">
    <source>
        <dbReference type="Pfam" id="PF06429"/>
    </source>
</evidence>
<gene>
    <name evidence="7" type="primary">flgK</name>
    <name evidence="11" type="ORF">SAMN02746091_00250</name>
</gene>
<keyword evidence="11" id="KW-0282">Flagellum</keyword>
<evidence type="ECO:0000259" key="10">
    <source>
        <dbReference type="Pfam" id="PF22638"/>
    </source>
</evidence>
<keyword evidence="5 7" id="KW-0964">Secreted</keyword>
<dbReference type="Pfam" id="PF06429">
    <property type="entry name" value="Flg_bbr_C"/>
    <property type="match status" value="1"/>
</dbReference>
<sequence length="594" mass="66218">MSGLFNTFNVAKRGMQAQQTSLHVVSHNIANANTEGYSVQRANLKTTTPFGMPSLTTSAEPGQIGTGVKVDSITRSRDEFLDFYIRKETSTLENYKAREQFLSQIETVFTEPSDTGIGTLLTRFWDAWQGLATNPESSTSRELVRSNAMALCEGVRHNYTQLEDIESSVSDLMQNQVFEVSSMLKQIADLNEQIKAVTIGGKNPNDLMDRRDLLLDKISERLSIKTKPTDYNGIELYGYEEYTDENGMTKTREVKLITDTKIEKVMYFISDAVITDSNNNAINKKDFPKTINFPITVKFKGYINGDFNNQFESQEVTINDSKELQNYFQVDKDNPNKILNIMPHIFYGTGENKNPNVNLEGESGIKPVKFANGSFKGLEALSDEINKYKNQLNKLAKGIAIAVNTIHNDGSNNEGVPFGNFFDNVAEINDVPAKNLKLVADIENGKLDKINAGKAGSNAGNGERALLIGQLRNTRFNITQLNDRNDFIGSLKGVNLDLTNLKMTSNASGATLEGYYKGTISELGVSNQEAKRMVKNQENLVDQLVIRRESVSGVSIDEEMTNMLQFQRAYEANAKMISVIDQLLDVVVNGLLRR</sequence>
<evidence type="ECO:0000256" key="5">
    <source>
        <dbReference type="ARBA" id="ARBA00022525"/>
    </source>
</evidence>